<accession>A0A6A6SVV4</accession>
<reference evidence="2" key="1">
    <citation type="journal article" date="2020" name="Stud. Mycol.">
        <title>101 Dothideomycetes genomes: a test case for predicting lifestyles and emergence of pathogens.</title>
        <authorList>
            <person name="Haridas S."/>
            <person name="Albert R."/>
            <person name="Binder M."/>
            <person name="Bloem J."/>
            <person name="Labutti K."/>
            <person name="Salamov A."/>
            <person name="Andreopoulos B."/>
            <person name="Baker S."/>
            <person name="Barry K."/>
            <person name="Bills G."/>
            <person name="Bluhm B."/>
            <person name="Cannon C."/>
            <person name="Castanera R."/>
            <person name="Culley D."/>
            <person name="Daum C."/>
            <person name="Ezra D."/>
            <person name="Gonzalez J."/>
            <person name="Henrissat B."/>
            <person name="Kuo A."/>
            <person name="Liang C."/>
            <person name="Lipzen A."/>
            <person name="Lutzoni F."/>
            <person name="Magnuson J."/>
            <person name="Mondo S."/>
            <person name="Nolan M."/>
            <person name="Ohm R."/>
            <person name="Pangilinan J."/>
            <person name="Park H.-J."/>
            <person name="Ramirez L."/>
            <person name="Alfaro M."/>
            <person name="Sun H."/>
            <person name="Tritt A."/>
            <person name="Yoshinaga Y."/>
            <person name="Zwiers L.-H."/>
            <person name="Turgeon B."/>
            <person name="Goodwin S."/>
            <person name="Spatafora J."/>
            <person name="Crous P."/>
            <person name="Grigoriev I."/>
        </authorList>
    </citation>
    <scope>NUCLEOTIDE SEQUENCE</scope>
    <source>
        <strain evidence="2">CBS 122681</strain>
    </source>
</reference>
<sequence length="161" mass="18759">MNLTGGPAMQSTADSQGLQATLSGGDKTTTQIRKLRIPSHLTAAITDIELRKQKAAHYLHMRADLKTRRYTWRTFEDRWHVMYAPEPEEEEEEKDQTFGEHATNMDYARITNAEWDTRVAAITRAERRVSDALDEFLDWLWLWIQTRHEDYECAFDGGPWA</sequence>
<proteinExistence type="predicted"/>
<dbReference type="EMBL" id="MU004416">
    <property type="protein sequence ID" value="KAF2651846.1"/>
    <property type="molecule type" value="Genomic_DNA"/>
</dbReference>
<name>A0A6A6SVV4_9PLEO</name>
<feature type="region of interest" description="Disordered" evidence="1">
    <location>
        <begin position="1"/>
        <end position="25"/>
    </location>
</feature>
<gene>
    <name evidence="2" type="ORF">K491DRAFT_719494</name>
</gene>
<evidence type="ECO:0000313" key="3">
    <source>
        <dbReference type="Proteomes" id="UP000799324"/>
    </source>
</evidence>
<organism evidence="2 3">
    <name type="scientific">Lophiostoma macrostomum CBS 122681</name>
    <dbReference type="NCBI Taxonomy" id="1314788"/>
    <lineage>
        <taxon>Eukaryota</taxon>
        <taxon>Fungi</taxon>
        <taxon>Dikarya</taxon>
        <taxon>Ascomycota</taxon>
        <taxon>Pezizomycotina</taxon>
        <taxon>Dothideomycetes</taxon>
        <taxon>Pleosporomycetidae</taxon>
        <taxon>Pleosporales</taxon>
        <taxon>Lophiostomataceae</taxon>
        <taxon>Lophiostoma</taxon>
    </lineage>
</organism>
<protein>
    <submittedName>
        <fullName evidence="2">Uncharacterized protein</fullName>
    </submittedName>
</protein>
<dbReference type="Proteomes" id="UP000799324">
    <property type="component" value="Unassembled WGS sequence"/>
</dbReference>
<dbReference type="AlphaFoldDB" id="A0A6A6SVV4"/>
<evidence type="ECO:0000256" key="1">
    <source>
        <dbReference type="SAM" id="MobiDB-lite"/>
    </source>
</evidence>
<keyword evidence="3" id="KW-1185">Reference proteome</keyword>
<evidence type="ECO:0000313" key="2">
    <source>
        <dbReference type="EMBL" id="KAF2651846.1"/>
    </source>
</evidence>